<dbReference type="PANTHER" id="PTHR35404:SF8">
    <property type="entry name" value="TRANSPOSASE OF TN10"/>
    <property type="match status" value="1"/>
</dbReference>
<dbReference type="EMBL" id="ALAB01000019">
    <property type="protein sequence ID" value="EJI85763.1"/>
    <property type="molecule type" value="Genomic_DNA"/>
</dbReference>
<evidence type="ECO:0000313" key="3">
    <source>
        <dbReference type="EMBL" id="EJI85763.1"/>
    </source>
</evidence>
<dbReference type="GO" id="GO:0003677">
    <property type="term" value="F:DNA binding"/>
    <property type="evidence" value="ECO:0007669"/>
    <property type="project" value="InterPro"/>
</dbReference>
<feature type="transmembrane region" description="Helical" evidence="1">
    <location>
        <begin position="136"/>
        <end position="157"/>
    </location>
</feature>
<protein>
    <recommendedName>
        <fullName evidence="2">Transposase IS4-like domain-containing protein</fullName>
    </recommendedName>
</protein>
<dbReference type="Gene3D" id="3.90.350.10">
    <property type="entry name" value="Transposase Inhibitor Protein From Tn5, Chain A, domain 1"/>
    <property type="match status" value="1"/>
</dbReference>
<reference evidence="3 4" key="1">
    <citation type="journal article" date="2012" name="J. Bacteriol.">
        <title>Genome Sequence of Pectin-Degrading Alishewanella aestuarii Strain B11T, Isolated from Tidal Flat Sediment.</title>
        <authorList>
            <person name="Jung J."/>
            <person name="Choi S."/>
            <person name="Chun J."/>
            <person name="Park W."/>
        </authorList>
    </citation>
    <scope>NUCLEOTIDE SEQUENCE [LARGE SCALE GENOMIC DNA]</scope>
    <source>
        <strain evidence="3 4">B11</strain>
    </source>
</reference>
<dbReference type="InterPro" id="IPR002559">
    <property type="entry name" value="Transposase_11"/>
</dbReference>
<feature type="domain" description="Transposase IS4-like" evidence="2">
    <location>
        <begin position="58"/>
        <end position="141"/>
    </location>
</feature>
<proteinExistence type="predicted"/>
<keyword evidence="1" id="KW-1133">Transmembrane helix</keyword>
<sequence>MRNQTNYRLTPLPWQRCTSLYPRATKRAQWFNHVELAKENPLITNFVLFKDKAKGRRVYNRKGERNQSNRNELAAKSWKEPWLLATSLAVTHQGQANGIVKRYQARMQIEESFRDMKSVRFGLGMSMHNTKKMTRLAIMVMISTLAGLYLYLIGLLGRVAGFARYFQANTVRDTFVMSCLSLGRRLLARCFDVIDELMEGIDVFERLRQHTLEYAVRWEA</sequence>
<keyword evidence="4" id="KW-1185">Reference proteome</keyword>
<comment type="caution">
    <text evidence="3">The sequence shown here is derived from an EMBL/GenBank/DDBJ whole genome shotgun (WGS) entry which is preliminary data.</text>
</comment>
<dbReference type="InterPro" id="IPR012337">
    <property type="entry name" value="RNaseH-like_sf"/>
</dbReference>
<dbReference type="PATRIC" id="fig|1197174.4.peg.1397"/>
<accession>J1Q3S3</accession>
<dbReference type="Pfam" id="PF01609">
    <property type="entry name" value="DDE_Tnp_1"/>
    <property type="match status" value="1"/>
</dbReference>
<dbReference type="PANTHER" id="PTHR35404">
    <property type="entry name" value="TRANSPOSASE OF TN10"/>
    <property type="match status" value="1"/>
</dbReference>
<keyword evidence="1" id="KW-0812">Transmembrane</keyword>
<dbReference type="AlphaFoldDB" id="J1Q3S3"/>
<dbReference type="GO" id="GO:0004803">
    <property type="term" value="F:transposase activity"/>
    <property type="evidence" value="ECO:0007669"/>
    <property type="project" value="InterPro"/>
</dbReference>
<organism evidence="3 4">
    <name type="scientific">Alishewanella aestuarii B11</name>
    <dbReference type="NCBI Taxonomy" id="1197174"/>
    <lineage>
        <taxon>Bacteria</taxon>
        <taxon>Pseudomonadati</taxon>
        <taxon>Pseudomonadota</taxon>
        <taxon>Gammaproteobacteria</taxon>
        <taxon>Alteromonadales</taxon>
        <taxon>Alteromonadaceae</taxon>
        <taxon>Alishewanella</taxon>
    </lineage>
</organism>
<keyword evidence="1" id="KW-0472">Membrane</keyword>
<dbReference type="Proteomes" id="UP000012043">
    <property type="component" value="Unassembled WGS sequence"/>
</dbReference>
<evidence type="ECO:0000313" key="4">
    <source>
        <dbReference type="Proteomes" id="UP000012043"/>
    </source>
</evidence>
<evidence type="ECO:0000256" key="1">
    <source>
        <dbReference type="SAM" id="Phobius"/>
    </source>
</evidence>
<name>J1Q3S3_9ALTE</name>
<dbReference type="SUPFAM" id="SSF53098">
    <property type="entry name" value="Ribonuclease H-like"/>
    <property type="match status" value="1"/>
</dbReference>
<dbReference type="GO" id="GO:0006313">
    <property type="term" value="P:DNA transposition"/>
    <property type="evidence" value="ECO:0007669"/>
    <property type="project" value="InterPro"/>
</dbReference>
<evidence type="ECO:0000259" key="2">
    <source>
        <dbReference type="Pfam" id="PF01609"/>
    </source>
</evidence>
<gene>
    <name evidence="3" type="ORF">AEST_14280</name>
</gene>